<dbReference type="Proteomes" id="UP001317532">
    <property type="component" value="Chromosome"/>
</dbReference>
<dbReference type="Gene3D" id="3.20.20.80">
    <property type="entry name" value="Glycosidases"/>
    <property type="match status" value="1"/>
</dbReference>
<dbReference type="PROSITE" id="PS51257">
    <property type="entry name" value="PROKAR_LIPOPROTEIN"/>
    <property type="match status" value="1"/>
</dbReference>
<dbReference type="InterPro" id="IPR017853">
    <property type="entry name" value="GH"/>
</dbReference>
<dbReference type="InterPro" id="IPR051923">
    <property type="entry name" value="Glycosyl_Hydrolase_39"/>
</dbReference>
<evidence type="ECO:0000313" key="2">
    <source>
        <dbReference type="Proteomes" id="UP001317532"/>
    </source>
</evidence>
<dbReference type="GO" id="GO:0004553">
    <property type="term" value="F:hydrolase activity, hydrolyzing O-glycosyl compounds"/>
    <property type="evidence" value="ECO:0007669"/>
    <property type="project" value="TreeGrafter"/>
</dbReference>
<accession>A0AAN1XY20</accession>
<proteinExistence type="predicted"/>
<keyword evidence="2" id="KW-1185">Reference proteome</keyword>
<reference evidence="1 2" key="1">
    <citation type="journal article" date="2022" name="ISME Commun">
        <title>Vulcanimicrobium alpinus gen. nov. sp. nov., the first cultivated representative of the candidate phylum 'Eremiobacterota', is a metabolically versatile aerobic anoxygenic phototroph.</title>
        <authorList>
            <person name="Yabe S."/>
            <person name="Muto K."/>
            <person name="Abe K."/>
            <person name="Yokota A."/>
            <person name="Staudigel H."/>
            <person name="Tebo B.M."/>
        </authorList>
    </citation>
    <scope>NUCLEOTIDE SEQUENCE [LARGE SCALE GENOMIC DNA]</scope>
    <source>
        <strain evidence="1 2">WC8-2</strain>
    </source>
</reference>
<dbReference type="AlphaFoldDB" id="A0AAN1XY20"/>
<organism evidence="1 2">
    <name type="scientific">Vulcanimicrobium alpinum</name>
    <dbReference type="NCBI Taxonomy" id="3016050"/>
    <lineage>
        <taxon>Bacteria</taxon>
        <taxon>Bacillati</taxon>
        <taxon>Vulcanimicrobiota</taxon>
        <taxon>Vulcanimicrobiia</taxon>
        <taxon>Vulcanimicrobiales</taxon>
        <taxon>Vulcanimicrobiaceae</taxon>
        <taxon>Vulcanimicrobium</taxon>
    </lineage>
</organism>
<protein>
    <submittedName>
        <fullName evidence="1">Uncharacterized protein</fullName>
    </submittedName>
</protein>
<dbReference type="EMBL" id="AP025523">
    <property type="protein sequence ID" value="BDE07501.1"/>
    <property type="molecule type" value="Genomic_DNA"/>
</dbReference>
<evidence type="ECO:0000313" key="1">
    <source>
        <dbReference type="EMBL" id="BDE07501.1"/>
    </source>
</evidence>
<name>A0AAN1XY20_UNVUL</name>
<gene>
    <name evidence="1" type="ORF">WPS_27770</name>
</gene>
<dbReference type="PANTHER" id="PTHR12631">
    <property type="entry name" value="ALPHA-L-IDURONIDASE"/>
    <property type="match status" value="1"/>
</dbReference>
<dbReference type="SUPFAM" id="SSF51445">
    <property type="entry name" value="(Trans)glycosidases"/>
    <property type="match status" value="1"/>
</dbReference>
<sequence length="296" mass="31712">MTRSKALAGIALTPIVASGCASNLSGLVATRGSPARPTAFGSQLYPSDDVPQAISLLAACGATLLRATADGSQFPYFDSLFSLAAQRGMRVILISDYAPQPVDVAAYAASAAAFHRRYAAFDPIWELWNEPNLAAYWHAPPNLDAYARLAIATAKALRDAGAREVLSGGTSGVDTDWIYGLHARRVFDVATGCAVHSYKPPAHALNEYLQAISLLPGGVPLHTTEACVVTSNGQPAFFRDMWNLHRDLGLPTMVWCEFRDGTAGPYPPYTDPMGLVTPDYGRKAVYYTAQSLVLDD</sequence>
<dbReference type="KEGG" id="vab:WPS_27770"/>
<dbReference type="PANTHER" id="PTHR12631:SF10">
    <property type="entry name" value="BETA-XYLOSIDASE-LIKE PROTEIN-RELATED"/>
    <property type="match status" value="1"/>
</dbReference>